<dbReference type="GO" id="GO:0008745">
    <property type="term" value="F:N-acetylmuramoyl-L-alanine amidase activity"/>
    <property type="evidence" value="ECO:0007669"/>
    <property type="project" value="UniProtKB-EC"/>
</dbReference>
<name>E4RPV1_HALHG</name>
<dbReference type="InterPro" id="IPR012854">
    <property type="entry name" value="Cu_amine_oxidase-like_N"/>
</dbReference>
<dbReference type="Gene3D" id="2.60.40.3500">
    <property type="match status" value="2"/>
</dbReference>
<dbReference type="InterPro" id="IPR002508">
    <property type="entry name" value="MurNAc-LAA_cat"/>
</dbReference>
<dbReference type="Pfam" id="PF11741">
    <property type="entry name" value="AMIN"/>
    <property type="match status" value="2"/>
</dbReference>
<accession>E4RPV1</accession>
<dbReference type="EMBL" id="CP002304">
    <property type="protein sequence ID" value="ADQ14318.1"/>
    <property type="molecule type" value="Genomic_DNA"/>
</dbReference>
<dbReference type="eggNOG" id="COG0860">
    <property type="taxonomic scope" value="Bacteria"/>
</dbReference>
<dbReference type="OrthoDB" id="43070at2"/>
<keyword evidence="1 4" id="KW-0378">Hydrolase</keyword>
<keyword evidence="5" id="KW-1185">Reference proteome</keyword>
<dbReference type="InterPro" id="IPR036582">
    <property type="entry name" value="Mao_N_sf"/>
</dbReference>
<evidence type="ECO:0000256" key="2">
    <source>
        <dbReference type="SAM" id="SignalP"/>
    </source>
</evidence>
<evidence type="ECO:0000313" key="4">
    <source>
        <dbReference type="EMBL" id="ADQ14318.1"/>
    </source>
</evidence>
<dbReference type="CDD" id="cd02696">
    <property type="entry name" value="MurNAc-LAA"/>
    <property type="match status" value="1"/>
</dbReference>
<protein>
    <submittedName>
        <fullName evidence="4">N-acetylmuramoyl-L-alanine amidase</fullName>
        <ecNumber evidence="4">3.5.1.28</ecNumber>
    </submittedName>
</protein>
<feature type="domain" description="MurNAc-LAA" evidence="3">
    <location>
        <begin position="640"/>
        <end position="751"/>
    </location>
</feature>
<evidence type="ECO:0000313" key="5">
    <source>
        <dbReference type="Proteomes" id="UP000007434"/>
    </source>
</evidence>
<dbReference type="KEGG" id="has:Halsa_0871"/>
<dbReference type="SMART" id="SM00646">
    <property type="entry name" value="Ami_3"/>
    <property type="match status" value="1"/>
</dbReference>
<dbReference type="GO" id="GO:0030288">
    <property type="term" value="C:outer membrane-bounded periplasmic space"/>
    <property type="evidence" value="ECO:0007669"/>
    <property type="project" value="TreeGrafter"/>
</dbReference>
<feature type="chain" id="PRO_5039022589" evidence="2">
    <location>
        <begin position="28"/>
        <end position="760"/>
    </location>
</feature>
<reference evidence="4 5" key="1">
    <citation type="submission" date="2010-11" db="EMBL/GenBank/DDBJ databases">
        <title>Complete sequence of Halanaerobium sp. sapolanicus.</title>
        <authorList>
            <consortium name="US DOE Joint Genome Institute"/>
            <person name="Lucas S."/>
            <person name="Copeland A."/>
            <person name="Lapidus A."/>
            <person name="Cheng J.-F."/>
            <person name="Bruce D."/>
            <person name="Goodwin L."/>
            <person name="Pitluck S."/>
            <person name="Davenport K."/>
            <person name="Detter J.C."/>
            <person name="Han C."/>
            <person name="Tapia R."/>
            <person name="Land M."/>
            <person name="Hauser L."/>
            <person name="Jeffries C."/>
            <person name="Kyrpides N."/>
            <person name="Ivanova N."/>
            <person name="Mikhailova N."/>
            <person name="Begemann M.B."/>
            <person name="Mormile M.R."/>
            <person name="Wall J.D."/>
            <person name="Elias D.A."/>
            <person name="Woyke T."/>
        </authorList>
    </citation>
    <scope>NUCLEOTIDE SEQUENCE [LARGE SCALE GENOMIC DNA]</scope>
    <source>
        <strain evidence="5">sapolanicus</strain>
    </source>
</reference>
<dbReference type="PANTHER" id="PTHR30404">
    <property type="entry name" value="N-ACETYLMURAMOYL-L-ALANINE AMIDASE"/>
    <property type="match status" value="1"/>
</dbReference>
<dbReference type="SUPFAM" id="SSF55383">
    <property type="entry name" value="Copper amine oxidase, domain N"/>
    <property type="match status" value="1"/>
</dbReference>
<organism evidence="4 5">
    <name type="scientific">Halanaerobium hydrogeniformans</name>
    <name type="common">Halanaerobium sp. (strain sapolanicus)</name>
    <dbReference type="NCBI Taxonomy" id="656519"/>
    <lineage>
        <taxon>Bacteria</taxon>
        <taxon>Bacillati</taxon>
        <taxon>Bacillota</taxon>
        <taxon>Clostridia</taxon>
        <taxon>Halanaerobiales</taxon>
        <taxon>Halanaerobiaceae</taxon>
        <taxon>Halanaerobium</taxon>
    </lineage>
</organism>
<reference evidence="4 5" key="2">
    <citation type="journal article" date="2011" name="J. Bacteriol.">
        <title>Complete Genome Sequence of the Haloalkaliphilic, Hydrogen Producing Halanaerobium hydrogenoformans.</title>
        <authorList>
            <person name="Brown S.D."/>
            <person name="Begemann M.B."/>
            <person name="Mormile M.R."/>
            <person name="Wall J.D."/>
            <person name="Han C.S."/>
            <person name="Goodwin L.A."/>
            <person name="Pitluck S."/>
            <person name="Land M.L."/>
            <person name="Hauser L.J."/>
            <person name="Elias D.A."/>
        </authorList>
    </citation>
    <scope>NUCLEOTIDE SEQUENCE [LARGE SCALE GENOMIC DNA]</scope>
    <source>
        <strain evidence="5">sapolanicus</strain>
    </source>
</reference>
<dbReference type="RefSeq" id="WP_013405408.1">
    <property type="nucleotide sequence ID" value="NC_014654.1"/>
</dbReference>
<dbReference type="GO" id="GO:0009253">
    <property type="term" value="P:peptidoglycan catabolic process"/>
    <property type="evidence" value="ECO:0007669"/>
    <property type="project" value="InterPro"/>
</dbReference>
<dbReference type="PANTHER" id="PTHR30404:SF0">
    <property type="entry name" value="N-ACETYLMURAMOYL-L-ALANINE AMIDASE AMIC"/>
    <property type="match status" value="1"/>
</dbReference>
<keyword evidence="2" id="KW-0732">Signal</keyword>
<sequence>MSLRCRVIFTAFILLLLPILAFESAAAQNTIYFNNEDITDQISSTVVEGEFLIKATDLADLLDIDYNWHPSLKLLEMETDGVEVKLMANSRFIQIRNNNRNDAIRTEAGLVLIDNQAYIPLAKTIEAFGYLLEFQRDSDELYIFQPDTTINNIEWKEDGNQLNIEMDEISPYRVLQSDDGREIIIEIDKAEVNREFSDNVSNNNFYLRVVNVPDRALLRLVLRSRNPIPFQIDGGVYEYSGEDSDTLALSFLPQLKRVSIGDDNFFNIEATGDIPQADINYLSDSNRVIIDIPSLVIGNYEKDLRDNPLIKDVNVTQHSLDPVILRIEAQLKDNQIMQAVDNSEDRQSSILSFRKGEQSEISNLEYAAGKITFQSQSSINPDNFLLSEPPRLVVNLLNTKRGANIADKLEVDDPLINSIRTARFDNDTVRLVADLHELTGYNWHEEKKNGVYNYTISFQNKFSSIQSSEDEDFQNLAVALTGNPDYEVKKFTHPHRIVIDVENTIDNISELDLPEKGSLIKDIRSSNYVIEDREVTRLVFELDEYYNHRVNESDQGRVINIALSKHDDVLDDIKEMPERLIVVDAGHGGFDPGAIGRAGLEEKEPALAISLKIAELLEAEGQNVLLTRDKDEFLSLQQRVRIANQSGADLFVSIHSNSTNNPEVGGVETYFNHNNTEYSRRFAEKIHDKLSRNLGLVDRGLKNDNFYVIRYTEMPSALVELGFLSNPEEEALLKTDEFRNKAANLIVDGVLDYIRENGGR</sequence>
<dbReference type="AlphaFoldDB" id="E4RPV1"/>
<dbReference type="InterPro" id="IPR050695">
    <property type="entry name" value="N-acetylmuramoyl_amidase_3"/>
</dbReference>
<evidence type="ECO:0000259" key="3">
    <source>
        <dbReference type="SMART" id="SM00646"/>
    </source>
</evidence>
<feature type="signal peptide" evidence="2">
    <location>
        <begin position="1"/>
        <end position="27"/>
    </location>
</feature>
<dbReference type="HOGENOM" id="CLU_014322_10_0_9"/>
<dbReference type="Proteomes" id="UP000007434">
    <property type="component" value="Chromosome"/>
</dbReference>
<dbReference type="Pfam" id="PF01520">
    <property type="entry name" value="Amidase_3"/>
    <property type="match status" value="1"/>
</dbReference>
<dbReference type="STRING" id="656519.Halsa_0871"/>
<dbReference type="SUPFAM" id="SSF53187">
    <property type="entry name" value="Zn-dependent exopeptidases"/>
    <property type="match status" value="1"/>
</dbReference>
<dbReference type="InterPro" id="IPR021731">
    <property type="entry name" value="AMIN_dom"/>
</dbReference>
<dbReference type="EC" id="3.5.1.28" evidence="4"/>
<gene>
    <name evidence="4" type="ordered locus">Halsa_0871</name>
</gene>
<evidence type="ECO:0000256" key="1">
    <source>
        <dbReference type="ARBA" id="ARBA00022801"/>
    </source>
</evidence>
<dbReference type="Pfam" id="PF07833">
    <property type="entry name" value="Cu_amine_oxidN1"/>
    <property type="match status" value="1"/>
</dbReference>
<dbReference type="Gene3D" id="3.40.630.40">
    <property type="entry name" value="Zn-dependent exopeptidases"/>
    <property type="match status" value="1"/>
</dbReference>
<proteinExistence type="predicted"/>